<accession>A0A7S5RAU6</accession>
<sequence>MCVPKNEHETAYKLARKHYEAQDPTERDPFRKHLDDAYQHLLSKRRGIGEESDPYARDSFW</sequence>
<evidence type="ECO:0000313" key="1">
    <source>
        <dbReference type="EMBL" id="QIG71215.1"/>
    </source>
</evidence>
<organism evidence="1 2">
    <name type="scientific">Rhizobium phage RHph_TM30</name>
    <dbReference type="NCBI Taxonomy" id="2509764"/>
    <lineage>
        <taxon>Viruses</taxon>
        <taxon>Duplodnaviria</taxon>
        <taxon>Heunggongvirae</taxon>
        <taxon>Uroviricota</taxon>
        <taxon>Caudoviricetes</taxon>
        <taxon>Kleczkowskaviridae</taxon>
        <taxon>Cuauhnahuacvirus</taxon>
        <taxon>Cuauhnahuacvirus TM30</taxon>
    </lineage>
</organism>
<protein>
    <submittedName>
        <fullName evidence="1">Uncharacterized protein</fullName>
    </submittedName>
</protein>
<dbReference type="Proteomes" id="UP000629603">
    <property type="component" value="Segment"/>
</dbReference>
<dbReference type="EMBL" id="MN988521">
    <property type="protein sequence ID" value="QIG71215.1"/>
    <property type="molecule type" value="Genomic_DNA"/>
</dbReference>
<proteinExistence type="predicted"/>
<keyword evidence="2" id="KW-1185">Reference proteome</keyword>
<gene>
    <name evidence="1" type="ORF">EVB93_108</name>
</gene>
<name>A0A7S5RAU6_9CAUD</name>
<reference evidence="1 2" key="1">
    <citation type="submission" date="2020-01" db="EMBL/GenBank/DDBJ databases">
        <title>Patterns of diversity and host range of bacteriophage communities associated with bean-nodulatin bacteria.</title>
        <authorList>
            <person name="Vann Cauwenberghe J."/>
            <person name="Santamaria R.I."/>
            <person name="Bustos P."/>
            <person name="Juarez S."/>
            <person name="Gonzalez V."/>
        </authorList>
    </citation>
    <scope>NUCLEOTIDE SEQUENCE [LARGE SCALE GENOMIC DNA]</scope>
</reference>
<evidence type="ECO:0000313" key="2">
    <source>
        <dbReference type="Proteomes" id="UP000629603"/>
    </source>
</evidence>